<dbReference type="InterPro" id="IPR027417">
    <property type="entry name" value="P-loop_NTPase"/>
</dbReference>
<proteinExistence type="predicted"/>
<accession>A0A839QEF3</accession>
<keyword evidence="2" id="KW-1185">Reference proteome</keyword>
<evidence type="ECO:0008006" key="3">
    <source>
        <dbReference type="Google" id="ProtNLM"/>
    </source>
</evidence>
<organism evidence="1 2">
    <name type="scientific">Mycolicibacterium iranicum</name>
    <name type="common">Mycobacterium iranicum</name>
    <dbReference type="NCBI Taxonomy" id="912594"/>
    <lineage>
        <taxon>Bacteria</taxon>
        <taxon>Bacillati</taxon>
        <taxon>Actinomycetota</taxon>
        <taxon>Actinomycetes</taxon>
        <taxon>Mycobacteriales</taxon>
        <taxon>Mycobacteriaceae</taxon>
        <taxon>Mycolicibacterium</taxon>
    </lineage>
</organism>
<dbReference type="PANTHER" id="PTHR36451">
    <property type="entry name" value="PAPS-DEPENDENT SULFOTRANSFERASE STF3"/>
    <property type="match status" value="1"/>
</dbReference>
<comment type="caution">
    <text evidence="1">The sequence shown here is derived from an EMBL/GenBank/DDBJ whole genome shotgun (WGS) entry which is preliminary data.</text>
</comment>
<evidence type="ECO:0000313" key="1">
    <source>
        <dbReference type="EMBL" id="MBB2991632.1"/>
    </source>
</evidence>
<protein>
    <recommendedName>
        <fullName evidence="3">Sulfotransferase</fullName>
    </recommendedName>
</protein>
<gene>
    <name evidence="1" type="ORF">FHR72_003117</name>
</gene>
<dbReference type="SUPFAM" id="SSF52540">
    <property type="entry name" value="P-loop containing nucleoside triphosphate hydrolases"/>
    <property type="match status" value="1"/>
</dbReference>
<dbReference type="Gene3D" id="3.40.50.300">
    <property type="entry name" value="P-loop containing nucleotide triphosphate hydrolases"/>
    <property type="match status" value="1"/>
</dbReference>
<dbReference type="PANTHER" id="PTHR36451:SF1">
    <property type="entry name" value="OMEGA-HYDROXY-BETA-DIHYDROMENAQUINONE-9 SULFOTRANSFERASE STF3"/>
    <property type="match status" value="1"/>
</dbReference>
<evidence type="ECO:0000313" key="2">
    <source>
        <dbReference type="Proteomes" id="UP000550501"/>
    </source>
</evidence>
<dbReference type="EMBL" id="JACHVU010000006">
    <property type="protein sequence ID" value="MBB2991632.1"/>
    <property type="molecule type" value="Genomic_DNA"/>
</dbReference>
<sequence length="414" mass="47017">MTDTTDGLVFLDDLASPRYSPEAQQLRAAMAGIADACPLDGDVLHERARDATGLTDFGPEDYRERLDRYLAELRDIDMHAPGVVNFHMQLLQWLKNRLLLADLLARHPEIHDIELLAPVVIAGLPRSGTTHLHNLLAAAKTFRSLPYWESVEPFPLPAEAGLTPDPRIARMDIAVQTMDLLMPHFALMHEMTTDHVHEEIQLLANDFSTMLMETLAHVPRWTDYYWSRDQTSTYEYLVTQLKALQFLRGGGRWVLKSPQHLGQLPVLNRVMPEALVVFTHRDPVPVALSMIAMVTYSERMHRDTVDVPTVAAAWVDRLEKLLGACVRDRDRIPDDRSIDIRFDDFMGDEMGVAESVYRLTGTPFDEGSRSSIEAYLQGHRRGRHGRVHTDAEMFGLDPAELRARFAPYTTRFLS</sequence>
<dbReference type="AlphaFoldDB" id="A0A839QEF3"/>
<dbReference type="RefSeq" id="WP_183469526.1">
    <property type="nucleotide sequence ID" value="NZ_JACHVU010000006.1"/>
</dbReference>
<dbReference type="InterPro" id="IPR052736">
    <property type="entry name" value="Stf3_sulfotransferase"/>
</dbReference>
<reference evidence="1 2" key="1">
    <citation type="submission" date="2020-08" db="EMBL/GenBank/DDBJ databases">
        <title>The Agave Microbiome: Exploring the role of microbial communities in plant adaptations to desert environments.</title>
        <authorList>
            <person name="Partida-Martinez L.P."/>
        </authorList>
    </citation>
    <scope>NUCLEOTIDE SEQUENCE [LARGE SCALE GENOMIC DNA]</scope>
    <source>
        <strain evidence="1 2">AT2.18</strain>
    </source>
</reference>
<dbReference type="Proteomes" id="UP000550501">
    <property type="component" value="Unassembled WGS sequence"/>
</dbReference>
<dbReference type="Pfam" id="PF13469">
    <property type="entry name" value="Sulfotransfer_3"/>
    <property type="match status" value="1"/>
</dbReference>
<name>A0A839QEF3_MYCIR</name>